<comment type="similarity">
    <text evidence="1">Belongs to the glycosyl hydrolase 25 family.</text>
</comment>
<dbReference type="Proteomes" id="UP001589607">
    <property type="component" value="Unassembled WGS sequence"/>
</dbReference>
<keyword evidence="2 4" id="KW-0378">Hydrolase</keyword>
<dbReference type="PANTHER" id="PTHR34135:SF2">
    <property type="entry name" value="LYSOZYME"/>
    <property type="match status" value="1"/>
</dbReference>
<dbReference type="Pfam" id="PF01183">
    <property type="entry name" value="Glyco_hydro_25"/>
    <property type="match status" value="1"/>
</dbReference>
<dbReference type="GO" id="GO:0016787">
    <property type="term" value="F:hydrolase activity"/>
    <property type="evidence" value="ECO:0007669"/>
    <property type="project" value="UniProtKB-KW"/>
</dbReference>
<reference evidence="4 5" key="1">
    <citation type="submission" date="2024-09" db="EMBL/GenBank/DDBJ databases">
        <authorList>
            <person name="Sun Q."/>
            <person name="Mori K."/>
        </authorList>
    </citation>
    <scope>NUCLEOTIDE SEQUENCE [LARGE SCALE GENOMIC DNA]</scope>
    <source>
        <strain evidence="4 5">CECT 7955</strain>
    </source>
</reference>
<organism evidence="4 5">
    <name type="scientific">Flavobacterium jumunjinense</name>
    <dbReference type="NCBI Taxonomy" id="998845"/>
    <lineage>
        <taxon>Bacteria</taxon>
        <taxon>Pseudomonadati</taxon>
        <taxon>Bacteroidota</taxon>
        <taxon>Flavobacteriia</taxon>
        <taxon>Flavobacteriales</taxon>
        <taxon>Flavobacteriaceae</taxon>
        <taxon>Flavobacterium</taxon>
    </lineage>
</organism>
<comment type="caution">
    <text evidence="4">The sequence shown here is derived from an EMBL/GenBank/DDBJ whole genome shotgun (WGS) entry which is preliminary data.</text>
</comment>
<evidence type="ECO:0000313" key="5">
    <source>
        <dbReference type="Proteomes" id="UP001589607"/>
    </source>
</evidence>
<dbReference type="RefSeq" id="WP_236458814.1">
    <property type="nucleotide sequence ID" value="NZ_CBCSGE010000001.1"/>
</dbReference>
<accession>A0ABV5GT56</accession>
<evidence type="ECO:0000313" key="4">
    <source>
        <dbReference type="EMBL" id="MFB9098570.1"/>
    </source>
</evidence>
<gene>
    <name evidence="4" type="ORF">ACFFVF_18845</name>
</gene>
<evidence type="ECO:0000256" key="1">
    <source>
        <dbReference type="ARBA" id="ARBA00010646"/>
    </source>
</evidence>
<evidence type="ECO:0000256" key="2">
    <source>
        <dbReference type="ARBA" id="ARBA00022801"/>
    </source>
</evidence>
<keyword evidence="5" id="KW-1185">Reference proteome</keyword>
<dbReference type="EMBL" id="JBHMEY010000094">
    <property type="protein sequence ID" value="MFB9098570.1"/>
    <property type="molecule type" value="Genomic_DNA"/>
</dbReference>
<dbReference type="InterPro" id="IPR002053">
    <property type="entry name" value="Glyco_hydro_25"/>
</dbReference>
<sequence>MLKNLTLALALWFLIDWAYTEKIKPFLISEITPTAPSKSKDSTDTSKTKKIKKKDFRFILKDTVTYGLDISHYQGDLINALNKKEDSLYFVICKATEGISFIDPNFVSNWTILKDKKVVRGAYHFYHCDLDPKQQAQHFASVIMDNHFLDVGQLPPVLDIENSGMDGNCGDLETAQKNVLTFLEEVKRLTERIPMIYTNKSTGNKYLNNKEFTAYPLWVAAYTTELTPSSIPTAWNNEWTIWQQSESYSFQDANFDFDIFNGNRLELRKFIRSTIVKK</sequence>
<name>A0ABV5GT56_9FLAO</name>
<dbReference type="InterPro" id="IPR017853">
    <property type="entry name" value="GH"/>
</dbReference>
<protein>
    <submittedName>
        <fullName evidence="4">Glycoside hydrolase family 25 protein</fullName>
    </submittedName>
</protein>
<proteinExistence type="inferred from homology"/>
<dbReference type="InterPro" id="IPR018077">
    <property type="entry name" value="Glyco_hydro_fam25_subgr"/>
</dbReference>
<keyword evidence="3" id="KW-0326">Glycosidase</keyword>
<dbReference type="PANTHER" id="PTHR34135">
    <property type="entry name" value="LYSOZYME"/>
    <property type="match status" value="1"/>
</dbReference>
<evidence type="ECO:0000256" key="3">
    <source>
        <dbReference type="ARBA" id="ARBA00023295"/>
    </source>
</evidence>
<dbReference type="PROSITE" id="PS51904">
    <property type="entry name" value="GLYCOSYL_HYDROL_F25_2"/>
    <property type="match status" value="1"/>
</dbReference>
<dbReference type="SUPFAM" id="SSF51445">
    <property type="entry name" value="(Trans)glycosidases"/>
    <property type="match status" value="1"/>
</dbReference>
<dbReference type="Gene3D" id="3.20.20.80">
    <property type="entry name" value="Glycosidases"/>
    <property type="match status" value="1"/>
</dbReference>
<dbReference type="SMART" id="SM00641">
    <property type="entry name" value="Glyco_25"/>
    <property type="match status" value="1"/>
</dbReference>